<dbReference type="Proteomes" id="UP001305414">
    <property type="component" value="Unassembled WGS sequence"/>
</dbReference>
<evidence type="ECO:0000313" key="3">
    <source>
        <dbReference type="Proteomes" id="UP001305414"/>
    </source>
</evidence>
<protein>
    <submittedName>
        <fullName evidence="2">Uncharacterized protein</fullName>
    </submittedName>
</protein>
<dbReference type="AlphaFoldDB" id="A0AAN7Z2Q1"/>
<sequence length="517" mass="53690">MNFCFFPVSTSHVDRGLSPTLITFDSFGSNFKLGLRMMLLAVVVASGLAALIPVSAAYEADIGLLGSCPFETREQLESCNAGRKLDKKQGAYSYRDNVPYLNITSTSATLTVTVTSTDVFTETVGPSLSPTGPTTQVTDASFSGYTSMSTAAVTATPSDTFHAETVTIICNCTPTPSGAENSNSNLTTSRAQSNPDTIANTAISSACSCADASASSEQPSSTQVTRTVTSLYVTVTTTVVYSTSDCEEYTGTEIVTMTPYVTITRGTTITISSATKASVDGSTLTLTNQSASTVTMTVYIPQSLTQSQTGASSGSPSAANITISEVVTATVVQTVSPVPSGPLTSSRSTITRRSTLTITVSARSVTSTNDVSPIATTLRSSVDTACKKTSSASNSTSGFTTRALSTPTSRAPYSVGISIHESVRTINSTGTDNVANLPPPGNVTSNTVTKHTIATYTPNIHHPGSTVTAFPINATVPISAGESLGKKRPIKVSWGDTDGTYSQTCIILLVMIISLFL</sequence>
<proteinExistence type="predicted"/>
<feature type="region of interest" description="Disordered" evidence="1">
    <location>
        <begin position="382"/>
        <end position="405"/>
    </location>
</feature>
<dbReference type="EMBL" id="JAWHQM010000006">
    <property type="protein sequence ID" value="KAK5627647.1"/>
    <property type="molecule type" value="Genomic_DNA"/>
</dbReference>
<keyword evidence="3" id="KW-1185">Reference proteome</keyword>
<comment type="caution">
    <text evidence="2">The sequence shown here is derived from an EMBL/GenBank/DDBJ whole genome shotgun (WGS) entry which is preliminary data.</text>
</comment>
<organism evidence="2 3">
    <name type="scientific">Xylaria bambusicola</name>
    <dbReference type="NCBI Taxonomy" id="326684"/>
    <lineage>
        <taxon>Eukaryota</taxon>
        <taxon>Fungi</taxon>
        <taxon>Dikarya</taxon>
        <taxon>Ascomycota</taxon>
        <taxon>Pezizomycotina</taxon>
        <taxon>Sordariomycetes</taxon>
        <taxon>Xylariomycetidae</taxon>
        <taxon>Xylariales</taxon>
        <taxon>Xylariaceae</taxon>
        <taxon>Xylaria</taxon>
    </lineage>
</organism>
<evidence type="ECO:0000256" key="1">
    <source>
        <dbReference type="SAM" id="MobiDB-lite"/>
    </source>
</evidence>
<reference evidence="2 3" key="1">
    <citation type="submission" date="2023-10" db="EMBL/GenBank/DDBJ databases">
        <title>Draft genome sequence of Xylaria bambusicola isolate GMP-LS, the root and basal stem rot pathogen of sugarcane in Indonesia.</title>
        <authorList>
            <person name="Selvaraj P."/>
            <person name="Muralishankar V."/>
            <person name="Muruganantham S."/>
            <person name="Sp S."/>
            <person name="Haryani S."/>
            <person name="Lau K.J.X."/>
            <person name="Naqvi N.I."/>
        </authorList>
    </citation>
    <scope>NUCLEOTIDE SEQUENCE [LARGE SCALE GENOMIC DNA]</scope>
    <source>
        <strain evidence="2">GMP-LS</strain>
    </source>
</reference>
<accession>A0AAN7Z2Q1</accession>
<evidence type="ECO:0000313" key="2">
    <source>
        <dbReference type="EMBL" id="KAK5627647.1"/>
    </source>
</evidence>
<gene>
    <name evidence="2" type="ORF">RRF57_003362</name>
</gene>
<name>A0AAN7Z2Q1_9PEZI</name>